<feature type="transmembrane region" description="Helical" evidence="1">
    <location>
        <begin position="46"/>
        <end position="70"/>
    </location>
</feature>
<keyword evidence="1" id="KW-1133">Transmembrane helix</keyword>
<comment type="caution">
    <text evidence="2">The sequence shown here is derived from an EMBL/GenBank/DDBJ whole genome shotgun (WGS) entry which is preliminary data.</text>
</comment>
<evidence type="ECO:0000313" key="2">
    <source>
        <dbReference type="EMBL" id="MFD1029881.1"/>
    </source>
</evidence>
<dbReference type="RefSeq" id="WP_144841059.1">
    <property type="nucleotide sequence ID" value="NZ_JBHTKI010000001.1"/>
</dbReference>
<feature type="transmembrane region" description="Helical" evidence="1">
    <location>
        <begin position="82"/>
        <end position="104"/>
    </location>
</feature>
<organism evidence="2 3">
    <name type="scientific">Metaplanococcus flavidus</name>
    <dbReference type="NCBI Taxonomy" id="569883"/>
    <lineage>
        <taxon>Bacteria</taxon>
        <taxon>Bacillati</taxon>
        <taxon>Bacillota</taxon>
        <taxon>Bacilli</taxon>
        <taxon>Bacillales</taxon>
        <taxon>Caryophanaceae</taxon>
        <taxon>Metaplanococcus</taxon>
    </lineage>
</organism>
<feature type="transmembrane region" description="Helical" evidence="1">
    <location>
        <begin position="12"/>
        <end position="34"/>
    </location>
</feature>
<proteinExistence type="predicted"/>
<gene>
    <name evidence="2" type="ORF">ACFQ1X_00230</name>
</gene>
<reference evidence="3" key="1">
    <citation type="journal article" date="2019" name="Int. J. Syst. Evol. Microbiol.">
        <title>The Global Catalogue of Microorganisms (GCM) 10K type strain sequencing project: providing services to taxonomists for standard genome sequencing and annotation.</title>
        <authorList>
            <consortium name="The Broad Institute Genomics Platform"/>
            <consortium name="The Broad Institute Genome Sequencing Center for Infectious Disease"/>
            <person name="Wu L."/>
            <person name="Ma J."/>
        </authorList>
    </citation>
    <scope>NUCLEOTIDE SEQUENCE [LARGE SCALE GENOMIC DNA]</scope>
    <source>
        <strain evidence="3">CCUG 56756</strain>
    </source>
</reference>
<dbReference type="Proteomes" id="UP001597109">
    <property type="component" value="Unassembled WGS sequence"/>
</dbReference>
<evidence type="ECO:0000313" key="3">
    <source>
        <dbReference type="Proteomes" id="UP001597109"/>
    </source>
</evidence>
<keyword evidence="1" id="KW-0812">Transmembrane</keyword>
<protein>
    <submittedName>
        <fullName evidence="2">Uncharacterized protein</fullName>
    </submittedName>
</protein>
<accession>A0ABW3L973</accession>
<dbReference type="EMBL" id="JBHTKI010000001">
    <property type="protein sequence ID" value="MFD1029881.1"/>
    <property type="molecule type" value="Genomic_DNA"/>
</dbReference>
<evidence type="ECO:0000256" key="1">
    <source>
        <dbReference type="SAM" id="Phobius"/>
    </source>
</evidence>
<keyword evidence="1" id="KW-0472">Membrane</keyword>
<sequence>MFDFIDQKKVVYITFSVILFISAIIAPIGVFYPIKSMFITPAAYEIGTSSISMITGGIGLALLACGLVVLATMEQRVKKYGAAFILFVVGIAGVSFSLTDYYYITSENFVHNAPFALTSEKYEWTDFEKVEERIIKENGVTKVNAVTFYMKDGTVLDMKAGAILSMTGTIKNSVERSGGNVERIQEDEV</sequence>
<name>A0ABW3L973_9BACL</name>
<keyword evidence="3" id="KW-1185">Reference proteome</keyword>